<dbReference type="Gene3D" id="3.40.50.1820">
    <property type="entry name" value="alpha/beta hydrolase"/>
    <property type="match status" value="1"/>
</dbReference>
<protein>
    <recommendedName>
        <fullName evidence="3">Alpha/beta hydrolase</fullName>
    </recommendedName>
</protein>
<organism evidence="1 2">
    <name type="scientific">Fulvivirga lutea</name>
    <dbReference type="NCBI Taxonomy" id="2810512"/>
    <lineage>
        <taxon>Bacteria</taxon>
        <taxon>Pseudomonadati</taxon>
        <taxon>Bacteroidota</taxon>
        <taxon>Cytophagia</taxon>
        <taxon>Cytophagales</taxon>
        <taxon>Fulvivirgaceae</taxon>
        <taxon>Fulvivirga</taxon>
    </lineage>
</organism>
<keyword evidence="2" id="KW-1185">Reference proteome</keyword>
<dbReference type="RefSeq" id="WP_205722357.1">
    <property type="nucleotide sequence ID" value="NZ_CP070608.1"/>
</dbReference>
<evidence type="ECO:0008006" key="3">
    <source>
        <dbReference type="Google" id="ProtNLM"/>
    </source>
</evidence>
<evidence type="ECO:0000313" key="2">
    <source>
        <dbReference type="Proteomes" id="UP000662783"/>
    </source>
</evidence>
<dbReference type="KEGG" id="fuv:JR347_01810"/>
<name>A0A974WH98_9BACT</name>
<dbReference type="PIRSF" id="PIRSF037442">
    <property type="entry name" value="UCP037442_abhydr"/>
    <property type="match status" value="1"/>
</dbReference>
<reference evidence="1" key="1">
    <citation type="submission" date="2021-02" db="EMBL/GenBank/DDBJ databases">
        <title>Fulvivirga sp. S481 isolated from sea water.</title>
        <authorList>
            <person name="Bae S.S."/>
            <person name="Baek K."/>
        </authorList>
    </citation>
    <scope>NUCLEOTIDE SEQUENCE</scope>
    <source>
        <strain evidence="1">S481</strain>
    </source>
</reference>
<dbReference type="InterPro" id="IPR017208">
    <property type="entry name" value="UCP037442_abhydr"/>
</dbReference>
<accession>A0A974WH98</accession>
<sequence>MKGADYILNTANGPLHITVFKANCNVQRTIIFGSAMGVKRRFYSKIAHFFNERRFNCVTFDYSGMFHEDEPLGNKDIGSFGKNDLSEVISYCKTILQSKHIFFVGHSIAGQILPLARNANKLTASYLVASQSVCSHLWKGKNKSIVNLFWNILTPLALKLIGYMPSYFYGGKNNLSKAIASDWARLAKTKHGVYGEGSNSLKYLTYDVPTKFVSIKGDDLLAPRKAVEDLFDKYGTNIKVHEHISNTEDTLDHFNFFQVRNRILWEDIQSWFEDFVSDDAQQILNSYRNFMQVP</sequence>
<dbReference type="Proteomes" id="UP000662783">
    <property type="component" value="Chromosome"/>
</dbReference>
<gene>
    <name evidence="1" type="ORF">JR347_01810</name>
</gene>
<dbReference type="SUPFAM" id="SSF53474">
    <property type="entry name" value="alpha/beta-Hydrolases"/>
    <property type="match status" value="1"/>
</dbReference>
<dbReference type="EMBL" id="CP070608">
    <property type="protein sequence ID" value="QSE97849.1"/>
    <property type="molecule type" value="Genomic_DNA"/>
</dbReference>
<evidence type="ECO:0000313" key="1">
    <source>
        <dbReference type="EMBL" id="QSE97849.1"/>
    </source>
</evidence>
<proteinExistence type="predicted"/>
<dbReference type="InterPro" id="IPR029058">
    <property type="entry name" value="AB_hydrolase_fold"/>
</dbReference>
<dbReference type="AlphaFoldDB" id="A0A974WH98"/>